<dbReference type="InterPro" id="IPR018052">
    <property type="entry name" value="Ald1_epimerase_CS"/>
</dbReference>
<dbReference type="FunFam" id="2.70.98.10:FF:000003">
    <property type="entry name" value="Aldose 1-epimerase"/>
    <property type="match status" value="1"/>
</dbReference>
<comment type="subunit">
    <text evidence="7">Monomer.</text>
</comment>
<dbReference type="InterPro" id="IPR011013">
    <property type="entry name" value="Gal_mutarotase_sf_dom"/>
</dbReference>
<dbReference type="PIRSF" id="PIRSF005096">
    <property type="entry name" value="GALM"/>
    <property type="match status" value="1"/>
</dbReference>
<evidence type="ECO:0000256" key="2">
    <source>
        <dbReference type="ARBA" id="ARBA00001712"/>
    </source>
</evidence>
<evidence type="ECO:0000256" key="7">
    <source>
        <dbReference type="ARBA" id="ARBA00011245"/>
    </source>
</evidence>
<dbReference type="GO" id="GO:0033499">
    <property type="term" value="P:galactose catabolic process via UDP-galactose, Leloir pathway"/>
    <property type="evidence" value="ECO:0007669"/>
    <property type="project" value="TreeGrafter"/>
</dbReference>
<dbReference type="GO" id="GO:0006006">
    <property type="term" value="P:glucose metabolic process"/>
    <property type="evidence" value="ECO:0007669"/>
    <property type="project" value="TreeGrafter"/>
</dbReference>
<organism evidence="17 18">
    <name type="scientific">Callosobruchus maculatus</name>
    <name type="common">Southern cowpea weevil</name>
    <name type="synonym">Pulse bruchid</name>
    <dbReference type="NCBI Taxonomy" id="64391"/>
    <lineage>
        <taxon>Eukaryota</taxon>
        <taxon>Metazoa</taxon>
        <taxon>Ecdysozoa</taxon>
        <taxon>Arthropoda</taxon>
        <taxon>Hexapoda</taxon>
        <taxon>Insecta</taxon>
        <taxon>Pterygota</taxon>
        <taxon>Neoptera</taxon>
        <taxon>Endopterygota</taxon>
        <taxon>Coleoptera</taxon>
        <taxon>Polyphaga</taxon>
        <taxon>Cucujiformia</taxon>
        <taxon>Chrysomeloidea</taxon>
        <taxon>Chrysomelidae</taxon>
        <taxon>Bruchinae</taxon>
        <taxon>Bruchini</taxon>
        <taxon>Callosobruchus</taxon>
    </lineage>
</organism>
<dbReference type="UniPathway" id="UPA00214"/>
<keyword evidence="18" id="KW-1185">Reference proteome</keyword>
<evidence type="ECO:0000313" key="17">
    <source>
        <dbReference type="EMBL" id="VEN64279.1"/>
    </source>
</evidence>
<keyword evidence="9" id="KW-0597">Phosphoprotein</keyword>
<evidence type="ECO:0000256" key="13">
    <source>
        <dbReference type="PIRNR" id="PIRNR005096"/>
    </source>
</evidence>
<dbReference type="UniPathway" id="UPA00242"/>
<dbReference type="InterPro" id="IPR014718">
    <property type="entry name" value="GH-type_carb-bd"/>
</dbReference>
<feature type="binding site" evidence="16">
    <location>
        <begin position="193"/>
        <end position="195"/>
    </location>
    <ligand>
        <name>beta-D-galactose</name>
        <dbReference type="ChEBI" id="CHEBI:27667"/>
    </ligand>
</feature>
<name>A0A653DVP6_CALMS</name>
<dbReference type="AlphaFoldDB" id="A0A653DVP6"/>
<evidence type="ECO:0000256" key="3">
    <source>
        <dbReference type="ARBA" id="ARBA00004496"/>
    </source>
</evidence>
<evidence type="ECO:0000256" key="1">
    <source>
        <dbReference type="ARBA" id="ARBA00001614"/>
    </source>
</evidence>
<evidence type="ECO:0000256" key="12">
    <source>
        <dbReference type="ARBA" id="ARBA00045743"/>
    </source>
</evidence>
<evidence type="ECO:0000256" key="10">
    <source>
        <dbReference type="ARBA" id="ARBA00023235"/>
    </source>
</evidence>
<dbReference type="GO" id="GO:0004034">
    <property type="term" value="F:aldose 1-epimerase activity"/>
    <property type="evidence" value="ECO:0007669"/>
    <property type="project" value="UniProtKB-EC"/>
</dbReference>
<feature type="binding site" evidence="15">
    <location>
        <position position="262"/>
    </location>
    <ligand>
        <name>beta-D-galactose</name>
        <dbReference type="ChEBI" id="CHEBI:27667"/>
    </ligand>
</feature>
<accession>A0A653DVP6</accession>
<comment type="catalytic activity">
    <reaction evidence="2">
        <text>alpha-D-galactose = beta-D-galactose</text>
        <dbReference type="Rhea" id="RHEA:28675"/>
        <dbReference type="ChEBI" id="CHEBI:27667"/>
        <dbReference type="ChEBI" id="CHEBI:28061"/>
        <dbReference type="EC" id="5.1.3.3"/>
    </reaction>
    <physiologicalReaction direction="right-to-left" evidence="2">
        <dbReference type="Rhea" id="RHEA:28677"/>
    </physiologicalReaction>
</comment>
<evidence type="ECO:0000256" key="15">
    <source>
        <dbReference type="PIRSR" id="PIRSR005096-2"/>
    </source>
</evidence>
<dbReference type="PANTHER" id="PTHR10091">
    <property type="entry name" value="ALDOSE-1-EPIMERASE"/>
    <property type="match status" value="1"/>
</dbReference>
<dbReference type="Proteomes" id="UP000410492">
    <property type="component" value="Unassembled WGS sequence"/>
</dbReference>
<feature type="binding site" evidence="16">
    <location>
        <begin position="97"/>
        <end position="98"/>
    </location>
    <ligand>
        <name>beta-D-galactose</name>
        <dbReference type="ChEBI" id="CHEBI:27667"/>
    </ligand>
</feature>
<evidence type="ECO:0000256" key="16">
    <source>
        <dbReference type="PIRSR" id="PIRSR005096-3"/>
    </source>
</evidence>
<sequence>MADVCCKKPSQKVTLSEDVFGELKESNGHITKVRRFTWKNQHGMSVQVMTYGGYITSMKVPDTSGNIEDIALGFNTFEEYLQPGNRYMGATVGRVANRIANAKMTVEGVEYKLAANNGPNHIHGGIKGFDKVIWEAYVKGTKLILSYHSKDMEEGYPGDVLVNVTFEMTEDNEFKIEYRAVTSKPTPINLTNHSYFNLAGNGGGSNELYKHIVCLNADKITEVIDGIPTGKLPSISGTPFDLRVPKVLGDVIHTVPNSPGFDHNYCVTKGSQQENTFVARVAHPGTGRVLEVYSNQPGVQFYTSNFLPEGDTLKGKTGYIRKHGGFCLETQKFPDSVHQMHFPSTVVHPGEEYYHTTTFKLLVDKAL</sequence>
<evidence type="ECO:0000256" key="6">
    <source>
        <dbReference type="ARBA" id="ARBA00006206"/>
    </source>
</evidence>
<evidence type="ECO:0000256" key="5">
    <source>
        <dbReference type="ARBA" id="ARBA00005028"/>
    </source>
</evidence>
<dbReference type="PANTHER" id="PTHR10091:SF0">
    <property type="entry name" value="GALACTOSE MUTAROTASE"/>
    <property type="match status" value="1"/>
</dbReference>
<comment type="pathway">
    <text evidence="4">Carbohydrate metabolism; galactose metabolism.</text>
</comment>
<comment type="subcellular location">
    <subcellularLocation>
        <location evidence="3">Cytoplasm</location>
    </subcellularLocation>
</comment>
<dbReference type="GO" id="GO:0005737">
    <property type="term" value="C:cytoplasm"/>
    <property type="evidence" value="ECO:0007669"/>
    <property type="project" value="UniProtKB-SubCell"/>
</dbReference>
<evidence type="ECO:0000256" key="14">
    <source>
        <dbReference type="PIRSR" id="PIRSR005096-1"/>
    </source>
</evidence>
<keyword evidence="10 13" id="KW-0413">Isomerase</keyword>
<feature type="active site" description="Proton acceptor" evidence="14">
    <location>
        <position position="329"/>
    </location>
</feature>
<reference evidence="17 18" key="1">
    <citation type="submission" date="2019-01" db="EMBL/GenBank/DDBJ databases">
        <authorList>
            <person name="Sayadi A."/>
        </authorList>
    </citation>
    <scope>NUCLEOTIDE SEQUENCE [LARGE SCALE GENOMIC DNA]</scope>
</reference>
<dbReference type="InterPro" id="IPR008183">
    <property type="entry name" value="Aldose_1/G6P_1-epimerase"/>
</dbReference>
<evidence type="ECO:0000313" key="18">
    <source>
        <dbReference type="Proteomes" id="UP000410492"/>
    </source>
</evidence>
<feature type="active site" description="Proton donor" evidence="14">
    <location>
        <position position="193"/>
    </location>
</feature>
<proteinExistence type="inferred from homology"/>
<comment type="catalytic activity">
    <reaction evidence="1 13">
        <text>alpha-D-glucose = beta-D-glucose</text>
        <dbReference type="Rhea" id="RHEA:10264"/>
        <dbReference type="ChEBI" id="CHEBI:15903"/>
        <dbReference type="ChEBI" id="CHEBI:17925"/>
        <dbReference type="EC" id="5.1.3.3"/>
    </reaction>
</comment>
<evidence type="ECO:0000256" key="4">
    <source>
        <dbReference type="ARBA" id="ARBA00004947"/>
    </source>
</evidence>
<evidence type="ECO:0000256" key="8">
    <source>
        <dbReference type="ARBA" id="ARBA00022490"/>
    </source>
</evidence>
<dbReference type="Pfam" id="PF01263">
    <property type="entry name" value="Aldose_epim"/>
    <property type="match status" value="1"/>
</dbReference>
<dbReference type="EC" id="5.1.3.3" evidence="13"/>
<comment type="pathway">
    <text evidence="5 13">Carbohydrate metabolism; hexose metabolism.</text>
</comment>
<comment type="function">
    <text evidence="12">Mutarotase that catalyzes the interconversion of beta-D-galactose and alpha-D-galactose during galactose metabolism. Beta-D-galactose is metabolized in the liver into glucose 1-phosphate, the primary metabolic fuel, by the action of four enzymes that constitute the Leloir pathway: GALM, GALK1 (galactokinase), GALT (galactose-1-phosphate uridylyltransferase) and GALE (UDP-galactose-4'-epimerase). Involved in the maintenance of the equilibrium between the beta- and alpha-anomers of galactose, therefore ensuring a sufficient supply of the alpha-anomer for GALK1. Also active on D-glucose although shows a preference for galactose over glucose.</text>
</comment>
<dbReference type="InterPro" id="IPR047215">
    <property type="entry name" value="Galactose_mutarotase-like"/>
</dbReference>
<evidence type="ECO:0000256" key="9">
    <source>
        <dbReference type="ARBA" id="ARBA00022553"/>
    </source>
</evidence>
<comment type="similarity">
    <text evidence="6 13">Belongs to the aldose epimerase family.</text>
</comment>
<protein>
    <recommendedName>
        <fullName evidence="13">Aldose 1-epimerase</fullName>
        <ecNumber evidence="13">5.1.3.3</ecNumber>
    </recommendedName>
</protein>
<dbReference type="InterPro" id="IPR015443">
    <property type="entry name" value="Aldose_1-epimerase"/>
</dbReference>
<keyword evidence="11 13" id="KW-0119">Carbohydrate metabolism</keyword>
<dbReference type="SUPFAM" id="SSF74650">
    <property type="entry name" value="Galactose mutarotase-like"/>
    <property type="match status" value="1"/>
</dbReference>
<dbReference type="EMBL" id="CAACVG010015242">
    <property type="protein sequence ID" value="VEN64279.1"/>
    <property type="molecule type" value="Genomic_DNA"/>
</dbReference>
<dbReference type="NCBIfam" id="NF008277">
    <property type="entry name" value="PRK11055.1"/>
    <property type="match status" value="1"/>
</dbReference>
<dbReference type="Gene3D" id="2.70.98.10">
    <property type="match status" value="1"/>
</dbReference>
<evidence type="ECO:0000256" key="11">
    <source>
        <dbReference type="ARBA" id="ARBA00023277"/>
    </source>
</evidence>
<gene>
    <name evidence="17" type="ORF">CALMAC_LOCUS20843</name>
</gene>
<dbReference type="CDD" id="cd09019">
    <property type="entry name" value="galactose_mutarotase_like"/>
    <property type="match status" value="1"/>
</dbReference>
<keyword evidence="8" id="KW-0963">Cytoplasm</keyword>
<dbReference type="OrthoDB" id="274691at2759"/>
<dbReference type="PROSITE" id="PS00545">
    <property type="entry name" value="ALDOSE_1_EPIMERASE"/>
    <property type="match status" value="1"/>
</dbReference>
<dbReference type="GO" id="GO:0030246">
    <property type="term" value="F:carbohydrate binding"/>
    <property type="evidence" value="ECO:0007669"/>
    <property type="project" value="InterPro"/>
</dbReference>